<dbReference type="EMBL" id="CDMY01000253">
    <property type="protein sequence ID" value="CEL97094.1"/>
    <property type="molecule type" value="Genomic_DNA"/>
</dbReference>
<evidence type="ECO:0000313" key="2">
    <source>
        <dbReference type="Proteomes" id="UP000041254"/>
    </source>
</evidence>
<dbReference type="PhylomeDB" id="A0A0G4EK19"/>
<name>A0A0G4EK19_VITBC</name>
<keyword evidence="2" id="KW-1185">Reference proteome</keyword>
<organism evidence="1 2">
    <name type="scientific">Vitrella brassicaformis (strain CCMP3155)</name>
    <dbReference type="NCBI Taxonomy" id="1169540"/>
    <lineage>
        <taxon>Eukaryota</taxon>
        <taxon>Sar</taxon>
        <taxon>Alveolata</taxon>
        <taxon>Colpodellida</taxon>
        <taxon>Vitrellaceae</taxon>
        <taxon>Vitrella</taxon>
    </lineage>
</organism>
<proteinExistence type="predicted"/>
<gene>
    <name evidence="1" type="ORF">Vbra_5065</name>
</gene>
<dbReference type="Proteomes" id="UP000041254">
    <property type="component" value="Unassembled WGS sequence"/>
</dbReference>
<protein>
    <submittedName>
        <fullName evidence="1">Uncharacterized protein</fullName>
    </submittedName>
</protein>
<dbReference type="InParanoid" id="A0A0G4EK19"/>
<dbReference type="VEuPathDB" id="CryptoDB:Vbra_5065"/>
<dbReference type="AlphaFoldDB" id="A0A0G4EK19"/>
<sequence length="316" mass="35408">MDPDCDAKGAVCAFVFSLRGADGSSGEFKALNPNKCTQRCCVVPSFRGSSPSSLRLQGPPGTTLTLFDNLECKTEEPEPDVLKLPRLQYHWRIAAKSGESDTIEPNLMANHMCPESQPIDVKTALGELKAPLFPPAEERKLEKVWHNLVDALNLPVVYRSDQIMRLFRDRPTRLKGLHAILHCTGFPLSREQYEQLYLTYLRTNEKAPKATLDPAVAVLSESGRQQVAKINEDPDKFFVDYFATMLYDEPSRSNLRASVCSKCDQPCDIDCRPMERTVRSALFGQRETGGGESERIAVENRPSQQKFVQIGARTEL</sequence>
<reference evidence="1 2" key="1">
    <citation type="submission" date="2014-11" db="EMBL/GenBank/DDBJ databases">
        <authorList>
            <person name="Zhu J."/>
            <person name="Qi W."/>
            <person name="Song R."/>
        </authorList>
    </citation>
    <scope>NUCLEOTIDE SEQUENCE [LARGE SCALE GENOMIC DNA]</scope>
</reference>
<evidence type="ECO:0000313" key="1">
    <source>
        <dbReference type="EMBL" id="CEL97094.1"/>
    </source>
</evidence>
<accession>A0A0G4EK19</accession>